<dbReference type="Pfam" id="PF00026">
    <property type="entry name" value="Asp"/>
    <property type="match status" value="1"/>
</dbReference>
<dbReference type="Proteomes" id="UP001303473">
    <property type="component" value="Unassembled WGS sequence"/>
</dbReference>
<gene>
    <name evidence="2" type="ORF">QBC46DRAFT_377610</name>
</gene>
<dbReference type="InterPro" id="IPR021109">
    <property type="entry name" value="Peptidase_aspartic_dom_sf"/>
</dbReference>
<reference evidence="3" key="1">
    <citation type="journal article" date="2023" name="Mol. Phylogenet. Evol.">
        <title>Genome-scale phylogeny and comparative genomics of the fungal order Sordariales.</title>
        <authorList>
            <person name="Hensen N."/>
            <person name="Bonometti L."/>
            <person name="Westerberg I."/>
            <person name="Brannstrom I.O."/>
            <person name="Guillou S."/>
            <person name="Cros-Aarteil S."/>
            <person name="Calhoun S."/>
            <person name="Haridas S."/>
            <person name="Kuo A."/>
            <person name="Mondo S."/>
            <person name="Pangilinan J."/>
            <person name="Riley R."/>
            <person name="LaButti K."/>
            <person name="Andreopoulos B."/>
            <person name="Lipzen A."/>
            <person name="Chen C."/>
            <person name="Yan M."/>
            <person name="Daum C."/>
            <person name="Ng V."/>
            <person name="Clum A."/>
            <person name="Steindorff A."/>
            <person name="Ohm R.A."/>
            <person name="Martin F."/>
            <person name="Silar P."/>
            <person name="Natvig D.O."/>
            <person name="Lalanne C."/>
            <person name="Gautier V."/>
            <person name="Ament-Velasquez S.L."/>
            <person name="Kruys A."/>
            <person name="Hutchinson M.I."/>
            <person name="Powell A.J."/>
            <person name="Barry K."/>
            <person name="Miller A.N."/>
            <person name="Grigoriev I.V."/>
            <person name="Debuchy R."/>
            <person name="Gladieux P."/>
            <person name="Hiltunen Thoren M."/>
            <person name="Johannesson H."/>
        </authorList>
    </citation>
    <scope>NUCLEOTIDE SEQUENCE [LARGE SCALE GENOMIC DNA]</scope>
    <source>
        <strain evidence="3">CBS 340.73</strain>
    </source>
</reference>
<dbReference type="EMBL" id="MU853766">
    <property type="protein sequence ID" value="KAK3943348.1"/>
    <property type="molecule type" value="Genomic_DNA"/>
</dbReference>
<proteinExistence type="predicted"/>
<protein>
    <submittedName>
        <fullName evidence="2">Aspartic peptidase domain-containing protein</fullName>
    </submittedName>
</protein>
<name>A0AAN6NEI1_9PEZI</name>
<dbReference type="SUPFAM" id="SSF50630">
    <property type="entry name" value="Acid proteases"/>
    <property type="match status" value="1"/>
</dbReference>
<evidence type="ECO:0000259" key="1">
    <source>
        <dbReference type="PROSITE" id="PS51767"/>
    </source>
</evidence>
<keyword evidence="3" id="KW-1185">Reference proteome</keyword>
<evidence type="ECO:0000313" key="3">
    <source>
        <dbReference type="Proteomes" id="UP001303473"/>
    </source>
</evidence>
<accession>A0AAN6NEI1</accession>
<dbReference type="InterPro" id="IPR033121">
    <property type="entry name" value="PEPTIDASE_A1"/>
</dbReference>
<organism evidence="2 3">
    <name type="scientific">Diplogelasinospora grovesii</name>
    <dbReference type="NCBI Taxonomy" id="303347"/>
    <lineage>
        <taxon>Eukaryota</taxon>
        <taxon>Fungi</taxon>
        <taxon>Dikarya</taxon>
        <taxon>Ascomycota</taxon>
        <taxon>Pezizomycotina</taxon>
        <taxon>Sordariomycetes</taxon>
        <taxon>Sordariomycetidae</taxon>
        <taxon>Sordariales</taxon>
        <taxon>Diplogelasinosporaceae</taxon>
        <taxon>Diplogelasinospora</taxon>
    </lineage>
</organism>
<dbReference type="AlphaFoldDB" id="A0AAN6NEI1"/>
<evidence type="ECO:0000313" key="2">
    <source>
        <dbReference type="EMBL" id="KAK3943348.1"/>
    </source>
</evidence>
<feature type="domain" description="Peptidase A1" evidence="1">
    <location>
        <begin position="1"/>
        <end position="86"/>
    </location>
</feature>
<sequence length="93" mass="9864">MGAQNSNTAGGYVFPCTTELPDFTFNIANVPFTIPGEYLNYEPLGNGNCYGGIQVNSGVGQSIFGDVALKAFYVVFDSRGPQLGFATKALNLD</sequence>
<dbReference type="Gene3D" id="2.40.70.10">
    <property type="entry name" value="Acid Proteases"/>
    <property type="match status" value="1"/>
</dbReference>
<dbReference type="PROSITE" id="PS51767">
    <property type="entry name" value="PEPTIDASE_A1"/>
    <property type="match status" value="1"/>
</dbReference>
<comment type="caution">
    <text evidence="2">The sequence shown here is derived from an EMBL/GenBank/DDBJ whole genome shotgun (WGS) entry which is preliminary data.</text>
</comment>